<evidence type="ECO:0000256" key="8">
    <source>
        <dbReference type="ARBA" id="ARBA00034484"/>
    </source>
</evidence>
<organism evidence="11 12">
    <name type="scientific">Durio zibethinus</name>
    <name type="common">Durian</name>
    <dbReference type="NCBI Taxonomy" id="66656"/>
    <lineage>
        <taxon>Eukaryota</taxon>
        <taxon>Viridiplantae</taxon>
        <taxon>Streptophyta</taxon>
        <taxon>Embryophyta</taxon>
        <taxon>Tracheophyta</taxon>
        <taxon>Spermatophyta</taxon>
        <taxon>Magnoliopsida</taxon>
        <taxon>eudicotyledons</taxon>
        <taxon>Gunneridae</taxon>
        <taxon>Pentapetalae</taxon>
        <taxon>rosids</taxon>
        <taxon>malvids</taxon>
        <taxon>Malvales</taxon>
        <taxon>Malvaceae</taxon>
        <taxon>Helicteroideae</taxon>
        <taxon>Durio</taxon>
    </lineage>
</organism>
<keyword evidence="5" id="KW-0278">Fertilization</keyword>
<dbReference type="GO" id="GO:0009567">
    <property type="term" value="P:double fertilization forming a zygote and endosperm"/>
    <property type="evidence" value="ECO:0007669"/>
    <property type="project" value="InterPro"/>
</dbReference>
<comment type="function">
    <text evidence="7">Involved in the regulation of gamete interactions during the double fertilization and to prevent multiple-pollen tube attraction; mediates the redistribution of the gamete fusogen HAP2/GCS1 to the cell surface after secretion upon sperm arrival.</text>
</comment>
<evidence type="ECO:0000256" key="6">
    <source>
        <dbReference type="ARBA" id="ARBA00023329"/>
    </source>
</evidence>
<dbReference type="RefSeq" id="XP_022750994.1">
    <property type="nucleotide sequence ID" value="XM_022895259.1"/>
</dbReference>
<dbReference type="KEGG" id="dzi:111299803"/>
<evidence type="ECO:0000256" key="1">
    <source>
        <dbReference type="ARBA" id="ARBA00004541"/>
    </source>
</evidence>
<feature type="domain" description="Prolamin-like" evidence="10">
    <location>
        <begin position="95"/>
        <end position="159"/>
    </location>
</feature>
<comment type="subcellular location">
    <subcellularLocation>
        <location evidence="1">Cytoplasmic vesicle</location>
    </subcellularLocation>
    <subcellularLocation>
        <location evidence="2">Secreted</location>
    </subcellularLocation>
</comment>
<reference evidence="12" key="1">
    <citation type="submission" date="2025-08" db="UniProtKB">
        <authorList>
            <consortium name="RefSeq"/>
        </authorList>
    </citation>
    <scope>IDENTIFICATION</scope>
    <source>
        <tissue evidence="12">Fruit stalk</tissue>
    </source>
</reference>
<evidence type="ECO:0000313" key="12">
    <source>
        <dbReference type="RefSeq" id="XP_022750994.1"/>
    </source>
</evidence>
<protein>
    <submittedName>
        <fullName evidence="12">Egg cell-secreted protein 1.2-like</fullName>
    </submittedName>
</protein>
<dbReference type="GO" id="GO:0031410">
    <property type="term" value="C:cytoplasmic vesicle"/>
    <property type="evidence" value="ECO:0007669"/>
    <property type="project" value="UniProtKB-SubCell"/>
</dbReference>
<keyword evidence="9" id="KW-0472">Membrane</keyword>
<feature type="transmembrane region" description="Helical" evidence="9">
    <location>
        <begin position="50"/>
        <end position="70"/>
    </location>
</feature>
<dbReference type="Pfam" id="PF05617">
    <property type="entry name" value="Prolamin_like"/>
    <property type="match status" value="1"/>
</dbReference>
<evidence type="ECO:0000256" key="5">
    <source>
        <dbReference type="ARBA" id="ARBA00023279"/>
    </source>
</evidence>
<dbReference type="InterPro" id="IPR044711">
    <property type="entry name" value="EC11-15"/>
</dbReference>
<keyword evidence="3" id="KW-0964">Secreted</keyword>
<dbReference type="PANTHER" id="PTHR35293:SF10">
    <property type="entry name" value="EGG CELL-SECRETED PROTEIN 1.2-RELATED"/>
    <property type="match status" value="1"/>
</dbReference>
<comment type="similarity">
    <text evidence="8">Belongs to the plant egg cell-secreted peptide family.</text>
</comment>
<keyword evidence="11" id="KW-1185">Reference proteome</keyword>
<dbReference type="Proteomes" id="UP000515121">
    <property type="component" value="Unplaced"/>
</dbReference>
<name>A0A6P5ZDY1_DURZI</name>
<dbReference type="AlphaFoldDB" id="A0A6P5ZDY1"/>
<gene>
    <name evidence="12" type="primary">LOC111299803</name>
</gene>
<dbReference type="InterPro" id="IPR008502">
    <property type="entry name" value="Prolamin-like"/>
</dbReference>
<evidence type="ECO:0000256" key="2">
    <source>
        <dbReference type="ARBA" id="ARBA00004613"/>
    </source>
</evidence>
<evidence type="ECO:0000256" key="9">
    <source>
        <dbReference type="SAM" id="Phobius"/>
    </source>
</evidence>
<dbReference type="PANTHER" id="PTHR35293">
    <property type="entry name" value="EGG CELL-SECRETED PROTEIN 1.5"/>
    <property type="match status" value="1"/>
</dbReference>
<evidence type="ECO:0000313" key="11">
    <source>
        <dbReference type="Proteomes" id="UP000515121"/>
    </source>
</evidence>
<keyword evidence="9" id="KW-0812">Transmembrane</keyword>
<dbReference type="GeneID" id="111299803"/>
<evidence type="ECO:0000256" key="4">
    <source>
        <dbReference type="ARBA" id="ARBA00022729"/>
    </source>
</evidence>
<evidence type="ECO:0000256" key="7">
    <source>
        <dbReference type="ARBA" id="ARBA00034457"/>
    </source>
</evidence>
<dbReference type="GO" id="GO:0005576">
    <property type="term" value="C:extracellular region"/>
    <property type="evidence" value="ECO:0007669"/>
    <property type="project" value="UniProtKB-SubCell"/>
</dbReference>
<dbReference type="GO" id="GO:0080155">
    <property type="term" value="P:regulation of double fertilization forming a zygote and endosperm"/>
    <property type="evidence" value="ECO:0007669"/>
    <property type="project" value="UniProtKB-ARBA"/>
</dbReference>
<dbReference type="GO" id="GO:2000008">
    <property type="term" value="P:regulation of protein localization to cell surface"/>
    <property type="evidence" value="ECO:0007669"/>
    <property type="project" value="UniProtKB-ARBA"/>
</dbReference>
<dbReference type="OrthoDB" id="782765at2759"/>
<keyword evidence="4" id="KW-0732">Signal</keyword>
<evidence type="ECO:0000256" key="3">
    <source>
        <dbReference type="ARBA" id="ARBA00022525"/>
    </source>
</evidence>
<accession>A0A6P5ZDY1</accession>
<proteinExistence type="inferred from homology"/>
<sequence>MTLIASLHLVLSSPSISPINNLPESQSLHPSLCYLFPVNYLHAKKEKIMAVRNVLLLLVVVGLLASVTAARELPSYSKPGHTFAARLEASGGLVECWNALNELKSCTNEIVLYFVNGQTDIGPDCCRAIEIITRNCWPAMLTSLGFTSEEGNILRGYCDASSGPAAATAPLAGSPISPMVVV</sequence>
<keyword evidence="9" id="KW-1133">Transmembrane helix</keyword>
<evidence type="ECO:0000259" key="10">
    <source>
        <dbReference type="Pfam" id="PF05617"/>
    </source>
</evidence>
<keyword evidence="6" id="KW-0968">Cytoplasmic vesicle</keyword>